<dbReference type="OrthoDB" id="6108017at2759"/>
<dbReference type="PANTHER" id="PTHR16027">
    <property type="entry name" value="DILUTE DOMAIN-CONTAINING PROTEIN YPR089W"/>
    <property type="match status" value="1"/>
</dbReference>
<dbReference type="GO" id="GO:0051020">
    <property type="term" value="F:GTPase binding"/>
    <property type="evidence" value="ECO:0007669"/>
    <property type="project" value="TreeGrafter"/>
</dbReference>
<dbReference type="EMBL" id="JAEFCI010000059">
    <property type="protein sequence ID" value="KAG5463795.1"/>
    <property type="molecule type" value="Genomic_DNA"/>
</dbReference>
<sequence length="169" mass="18875">EKGVTKFNKTFPRRVSVSCNSGIQIQYNLSRIDGWCKEHDLADGSRHLQRLAQAVRLLQFQKATVADVDSMLEICHLLNASQVKQLMSNYAPTDYETAVNSELIKAIAERARSDEPVMLDARSVEEDAAGWKNARNAREVESIDRHVPAWVAESVPKTNVVVGLVAKNE</sequence>
<dbReference type="AlphaFoldDB" id="A0A8H8A2N3"/>
<feature type="domain" description="Dilute" evidence="1">
    <location>
        <begin position="1"/>
        <end position="113"/>
    </location>
</feature>
<dbReference type="PROSITE" id="PS51126">
    <property type="entry name" value="DILUTE"/>
    <property type="match status" value="1"/>
</dbReference>
<dbReference type="Proteomes" id="UP000673691">
    <property type="component" value="Unassembled WGS sequence"/>
</dbReference>
<gene>
    <name evidence="2" type="ORF">BJ554DRAFT_6980</name>
</gene>
<evidence type="ECO:0000313" key="2">
    <source>
        <dbReference type="EMBL" id="KAG5463795.1"/>
    </source>
</evidence>
<dbReference type="PANTHER" id="PTHR16027:SF6">
    <property type="entry name" value="DILUTE DOMAIN-CONTAINING PROTEIN"/>
    <property type="match status" value="1"/>
</dbReference>
<organism evidence="2 3">
    <name type="scientific">Olpidium bornovanus</name>
    <dbReference type="NCBI Taxonomy" id="278681"/>
    <lineage>
        <taxon>Eukaryota</taxon>
        <taxon>Fungi</taxon>
        <taxon>Fungi incertae sedis</taxon>
        <taxon>Olpidiomycota</taxon>
        <taxon>Olpidiomycotina</taxon>
        <taxon>Olpidiomycetes</taxon>
        <taxon>Olpidiales</taxon>
        <taxon>Olpidiaceae</taxon>
        <taxon>Olpidium</taxon>
    </lineage>
</organism>
<dbReference type="Pfam" id="PF01843">
    <property type="entry name" value="DIL"/>
    <property type="match status" value="1"/>
</dbReference>
<reference evidence="2 3" key="1">
    <citation type="journal article" name="Sci. Rep.">
        <title>Genome-scale phylogenetic analyses confirm Olpidium as the closest living zoosporic fungus to the non-flagellated, terrestrial fungi.</title>
        <authorList>
            <person name="Chang Y."/>
            <person name="Rochon D."/>
            <person name="Sekimoto S."/>
            <person name="Wang Y."/>
            <person name="Chovatia M."/>
            <person name="Sandor L."/>
            <person name="Salamov A."/>
            <person name="Grigoriev I.V."/>
            <person name="Stajich J.E."/>
            <person name="Spatafora J.W."/>
        </authorList>
    </citation>
    <scope>NUCLEOTIDE SEQUENCE [LARGE SCALE GENOMIC DNA]</scope>
    <source>
        <strain evidence="2">S191</strain>
    </source>
</reference>
<keyword evidence="3" id="KW-1185">Reference proteome</keyword>
<dbReference type="SMART" id="SM01132">
    <property type="entry name" value="DIL"/>
    <property type="match status" value="1"/>
</dbReference>
<name>A0A8H8A2N3_9FUNG</name>
<evidence type="ECO:0000259" key="1">
    <source>
        <dbReference type="PROSITE" id="PS51126"/>
    </source>
</evidence>
<feature type="non-terminal residue" evidence="2">
    <location>
        <position position="1"/>
    </location>
</feature>
<accession>A0A8H8A2N3</accession>
<dbReference type="InterPro" id="IPR052072">
    <property type="entry name" value="Vascular_dev_regulator"/>
</dbReference>
<dbReference type="InterPro" id="IPR002710">
    <property type="entry name" value="Dilute_dom"/>
</dbReference>
<comment type="caution">
    <text evidence="2">The sequence shown here is derived from an EMBL/GenBank/DDBJ whole genome shotgun (WGS) entry which is preliminary data.</text>
</comment>
<proteinExistence type="predicted"/>
<protein>
    <submittedName>
        <fullName evidence="2">DIL domain-containing protein</fullName>
    </submittedName>
</protein>
<evidence type="ECO:0000313" key="3">
    <source>
        <dbReference type="Proteomes" id="UP000673691"/>
    </source>
</evidence>